<evidence type="ECO:0000313" key="14">
    <source>
        <dbReference type="Proteomes" id="UP000519182"/>
    </source>
</evidence>
<dbReference type="EMBL" id="JANWOR010000665">
    <property type="protein sequence ID" value="MDA4180305.1"/>
    <property type="molecule type" value="Genomic_DNA"/>
</dbReference>
<evidence type="ECO:0000313" key="9">
    <source>
        <dbReference type="EMBL" id="MTE88163.1"/>
    </source>
</evidence>
<sequence>MKSVLAAAAMSLVISDFANAEETRGKAMMKIEPSAISEADIRSVSPALARFGREAITEDLWTRDALSPRDRSVVTVAMLIARNQPAELKHYIDVALDSGVTPAELSEIITHLAFYSGWPNAMSAVSVTKAVFETRGVTPDALPDASPDLLPLNQEAEKQRSETVEKNVGPISPGLVKFTADPLFLDLWQRPALKPRDRSLITVSALIASGQSAQIGYHLNRAMDNGLSVEEAGEIVTQAAFYAGWPNAFTAAPVVGEVLNNRSSSKR</sequence>
<gene>
    <name evidence="8" type="ORF">D9D43_01190</name>
    <name evidence="10" type="ORF">DD762_17290</name>
    <name evidence="3" type="ORF">F7N46_15610</name>
    <name evidence="9" type="ORF">F9B07_04810</name>
    <name evidence="4" type="ORF">HEP34_001324</name>
    <name evidence="5" type="ORF">HL563_02480</name>
    <name evidence="6" type="ORF">NY836_23635</name>
    <name evidence="7" type="ORF">Q2V20_06680</name>
</gene>
<name>A0A0D8WK99_ECOLX</name>
<dbReference type="EMBL" id="DABGYN010000001">
    <property type="protein sequence ID" value="HAJ0832614.1"/>
    <property type="molecule type" value="Genomic_DNA"/>
</dbReference>
<accession>A0A0D8WK99</accession>
<reference evidence="4 14" key="6">
    <citation type="submission" date="2020-04" db="EMBL/GenBank/DDBJ databases">
        <authorList>
            <consortium name="GenomeTrakr network: Whole genome sequencing for foodborne pathogen traceback"/>
        </authorList>
    </citation>
    <scope>NUCLEOTIDE SEQUENCE [LARGE SCALE GENOMIC DNA]</scope>
    <source>
        <strain evidence="4 14">PSU-2464</strain>
    </source>
</reference>
<evidence type="ECO:0000313" key="4">
    <source>
        <dbReference type="EMBL" id="EFM1445035.1"/>
    </source>
</evidence>
<reference evidence="6" key="7">
    <citation type="submission" date="2022-08" db="EMBL/GenBank/DDBJ databases">
        <title>Genome sequencing of human pathogens.</title>
        <authorList>
            <person name="Cao X."/>
        </authorList>
    </citation>
    <scope>NUCLEOTIDE SEQUENCE</scope>
    <source>
        <strain evidence="6">EC16126</strain>
    </source>
</reference>
<dbReference type="RefSeq" id="WP_000843778.1">
    <property type="nucleotide sequence ID" value="NZ_AP021935.1"/>
</dbReference>
<evidence type="ECO:0000313" key="3">
    <source>
        <dbReference type="EMBL" id="EFE8674545.1"/>
    </source>
</evidence>
<reference evidence="5" key="4">
    <citation type="submission" date="2019-09" db="EMBL/GenBank/DDBJ databases">
        <authorList>
            <consortium name="NCBI Pathogen Detection Project"/>
        </authorList>
    </citation>
    <scope>NUCLEOTIDE SEQUENCE</scope>
    <source>
        <strain evidence="5">EC00618</strain>
    </source>
</reference>
<evidence type="ECO:0000313" key="13">
    <source>
        <dbReference type="Proteomes" id="UP000486847"/>
    </source>
</evidence>
<dbReference type="EMBL" id="WCEW01000004">
    <property type="protein sequence ID" value="MTE88163.1"/>
    <property type="molecule type" value="Genomic_DNA"/>
</dbReference>
<dbReference type="InterPro" id="IPR029032">
    <property type="entry name" value="AhpD-like"/>
</dbReference>
<dbReference type="PANTHER" id="PTHR33570">
    <property type="entry name" value="4-CARBOXYMUCONOLACTONE DECARBOXYLASE FAMILY PROTEIN"/>
    <property type="match status" value="1"/>
</dbReference>
<dbReference type="Pfam" id="PF02627">
    <property type="entry name" value="CMD"/>
    <property type="match status" value="2"/>
</dbReference>
<feature type="signal peptide" evidence="1">
    <location>
        <begin position="1"/>
        <end position="20"/>
    </location>
</feature>
<dbReference type="AlphaFoldDB" id="A0A0D8WK99"/>
<dbReference type="Proteomes" id="UP000486847">
    <property type="component" value="Unassembled WGS sequence"/>
</dbReference>
<dbReference type="EMBL" id="AASOHJ010000019">
    <property type="protein sequence ID" value="EFE8674545.1"/>
    <property type="molecule type" value="Genomic_DNA"/>
</dbReference>
<dbReference type="Proteomes" id="UP000245761">
    <property type="component" value="Unassembled WGS sequence"/>
</dbReference>
<dbReference type="EMBL" id="AATJYL010000009">
    <property type="protein sequence ID" value="EFM1445035.1"/>
    <property type="molecule type" value="Genomic_DNA"/>
</dbReference>
<evidence type="ECO:0000313" key="11">
    <source>
        <dbReference type="Proteomes" id="UP000245761"/>
    </source>
</evidence>
<feature type="domain" description="Carboxymuconolactone decarboxylase-like" evidence="2">
    <location>
        <begin position="53"/>
        <end position="129"/>
    </location>
</feature>
<evidence type="ECO:0000259" key="2">
    <source>
        <dbReference type="Pfam" id="PF02627"/>
    </source>
</evidence>
<feature type="chain" id="PRO_5015036433" evidence="1">
    <location>
        <begin position="21"/>
        <end position="267"/>
    </location>
</feature>
<evidence type="ECO:0000313" key="5">
    <source>
        <dbReference type="EMBL" id="HAJ0832614.1"/>
    </source>
</evidence>
<dbReference type="Proteomes" id="UP001211064">
    <property type="component" value="Unassembled WGS sequence"/>
</dbReference>
<evidence type="ECO:0000313" key="8">
    <source>
        <dbReference type="EMBL" id="MGE12218.1"/>
    </source>
</evidence>
<reference evidence="5" key="1">
    <citation type="journal article" date="2018" name="Genome Biol.">
        <title>SKESA: strategic k-mer extension for scrupulous assemblies.</title>
        <authorList>
            <person name="Souvorov A."/>
            <person name="Agarwala R."/>
            <person name="Lipman D.J."/>
        </authorList>
    </citation>
    <scope>NUCLEOTIDE SEQUENCE [LARGE SCALE GENOMIC DNA]</scope>
    <source>
        <strain evidence="5">EC00618</strain>
    </source>
</reference>
<organism evidence="8 12">
    <name type="scientific">Escherichia coli</name>
    <dbReference type="NCBI Taxonomy" id="562"/>
    <lineage>
        <taxon>Bacteria</taxon>
        <taxon>Pseudomonadati</taxon>
        <taxon>Pseudomonadota</taxon>
        <taxon>Gammaproteobacteria</taxon>
        <taxon>Enterobacterales</taxon>
        <taxon>Enterobacteriaceae</taxon>
        <taxon>Escherichia</taxon>
    </lineage>
</organism>
<reference evidence="10 11" key="2">
    <citation type="submission" date="2018-04" db="EMBL/GenBank/DDBJ databases">
        <title>Draft Genomic Sequencing Of Potential Extraintestinal Pathogenic Escherichia coli B8S56 Isolated from Retail Chicken Skin.</title>
        <authorList>
            <person name="Xu A."/>
            <person name="Tilman S."/>
            <person name="Wisser-Parker K."/>
            <person name="Scullen O.J."/>
            <person name="Sommers C."/>
        </authorList>
    </citation>
    <scope>NUCLEOTIDE SEQUENCE [LARGE SCALE GENOMIC DNA]</scope>
    <source>
        <strain evidence="10 11">B8S56</strain>
    </source>
</reference>
<evidence type="ECO:0000313" key="10">
    <source>
        <dbReference type="EMBL" id="PWH59399.1"/>
    </source>
</evidence>
<feature type="domain" description="Carboxymuconolactone decarboxylase-like" evidence="2">
    <location>
        <begin position="177"/>
        <end position="255"/>
    </location>
</feature>
<reference evidence="7" key="8">
    <citation type="submission" date="2023-07" db="EMBL/GenBank/DDBJ databases">
        <title>High risk of intestinal colonization with ESBL-producing Escherichia coli among soldiers of military contingents in specific geographic regions.</title>
        <authorList>
            <person name="Literacka E."/>
        </authorList>
    </citation>
    <scope>NUCLEOTIDE SEQUENCE</scope>
    <source>
        <strain evidence="7">66</strain>
    </source>
</reference>
<evidence type="ECO:0000313" key="12">
    <source>
        <dbReference type="Proteomes" id="UP000272336"/>
    </source>
</evidence>
<dbReference type="Proteomes" id="UP000533482">
    <property type="component" value="Unassembled WGS sequence"/>
</dbReference>
<evidence type="ECO:0000313" key="7">
    <source>
        <dbReference type="EMBL" id="MDO2573844.1"/>
    </source>
</evidence>
<dbReference type="InterPro" id="IPR003779">
    <property type="entry name" value="CMD-like"/>
</dbReference>
<dbReference type="PANTHER" id="PTHR33570:SF9">
    <property type="entry name" value="BLL4600 PROTEIN"/>
    <property type="match status" value="1"/>
</dbReference>
<keyword evidence="1" id="KW-0732">Signal</keyword>
<dbReference type="EMBL" id="RNLZ01000001">
    <property type="protein sequence ID" value="MGE12218.1"/>
    <property type="molecule type" value="Genomic_DNA"/>
</dbReference>
<dbReference type="Proteomes" id="UP001173661">
    <property type="component" value="Unassembled WGS sequence"/>
</dbReference>
<evidence type="ECO:0000313" key="6">
    <source>
        <dbReference type="EMBL" id="MDA4180305.1"/>
    </source>
</evidence>
<proteinExistence type="predicted"/>
<comment type="caution">
    <text evidence="8">The sequence shown here is derived from an EMBL/GenBank/DDBJ whole genome shotgun (WGS) entry which is preliminary data.</text>
</comment>
<protein>
    <submittedName>
        <fullName evidence="8">4-carboxymuconolactone decarboxylase</fullName>
    </submittedName>
    <submittedName>
        <fullName evidence="6">Carboxymuconolactone decarboxylase family protein</fullName>
    </submittedName>
</protein>
<evidence type="ECO:0000313" key="15">
    <source>
        <dbReference type="Proteomes" id="UP000533482"/>
    </source>
</evidence>
<reference evidence="8 12" key="3">
    <citation type="submission" date="2018-10" db="EMBL/GenBank/DDBJ databases">
        <authorList>
            <consortium name="NARMS: The National Antimicrobial Resistance Monitoring System"/>
        </authorList>
    </citation>
    <scope>NUCLEOTIDE SEQUENCE [LARGE SCALE GENOMIC DNA]</scope>
    <source>
        <strain evidence="8 12">CVM N17EC0060</strain>
        <strain evidence="3 15">FSIS11923834</strain>
    </source>
</reference>
<dbReference type="Proteomes" id="UP000272336">
    <property type="component" value="Unassembled WGS sequence"/>
</dbReference>
<evidence type="ECO:0000256" key="1">
    <source>
        <dbReference type="SAM" id="SignalP"/>
    </source>
</evidence>
<reference evidence="9 13" key="5">
    <citation type="submission" date="2019-10" db="EMBL/GenBank/DDBJ databases">
        <title>Comparative genomic analysis of antimicrobial resistant Escherichia coli of diverse origin.</title>
        <authorList>
            <person name="Ghatak S."/>
            <person name="Milton A.P."/>
            <person name="Rhetso K."/>
            <person name="Purkait D."/>
            <person name="Das S."/>
            <person name="Puro K.-U."/>
            <person name="Shakuntala I."/>
            <person name="Sen A."/>
            <person name="Sanjukta R."/>
            <person name="Priya G.B."/>
            <person name="Mawlong M."/>
            <person name="Lyngdoh V."/>
            <person name="Rynghang J."/>
            <person name="Mawphlang B.L."/>
        </authorList>
    </citation>
    <scope>NUCLEOTIDE SEQUENCE [LARGE SCALE GENOMIC DNA]</scope>
    <source>
        <strain evidence="9 13">SE161</strain>
    </source>
</reference>
<dbReference type="Proteomes" id="UP000519182">
    <property type="component" value="Unassembled WGS sequence"/>
</dbReference>
<dbReference type="EMBL" id="JAUKXU010000004">
    <property type="protein sequence ID" value="MDO2573844.1"/>
    <property type="molecule type" value="Genomic_DNA"/>
</dbReference>
<dbReference type="EMBL" id="QEMT01000030">
    <property type="protein sequence ID" value="PWH59399.1"/>
    <property type="molecule type" value="Genomic_DNA"/>
</dbReference>
<dbReference type="GO" id="GO:0051920">
    <property type="term" value="F:peroxiredoxin activity"/>
    <property type="evidence" value="ECO:0007669"/>
    <property type="project" value="InterPro"/>
</dbReference>
<dbReference type="SUPFAM" id="SSF69118">
    <property type="entry name" value="AhpD-like"/>
    <property type="match status" value="1"/>
</dbReference>
<dbReference type="Gene3D" id="1.20.1290.10">
    <property type="entry name" value="AhpD-like"/>
    <property type="match status" value="1"/>
</dbReference>
<dbReference type="InterPro" id="IPR052512">
    <property type="entry name" value="4CMD/NDH-1_regulator"/>
</dbReference>